<protein>
    <submittedName>
        <fullName evidence="2 3">Uncharacterized protein</fullName>
    </submittedName>
</protein>
<dbReference type="RefSeq" id="XP_005824490.1">
    <property type="nucleotide sequence ID" value="XM_005824433.1"/>
</dbReference>
<organism evidence="2">
    <name type="scientific">Guillardia theta (strain CCMP2712)</name>
    <name type="common">Cryptophyte</name>
    <dbReference type="NCBI Taxonomy" id="905079"/>
    <lineage>
        <taxon>Eukaryota</taxon>
        <taxon>Cryptophyceae</taxon>
        <taxon>Pyrenomonadales</taxon>
        <taxon>Geminigeraceae</taxon>
        <taxon>Guillardia</taxon>
    </lineage>
</organism>
<sequence length="132" mass="14570">MGRGQRVPSVQLKNNITETRERRAEGGKNARLSNTAIKVASSPPNKTANLHDGKPRIADLHRTAASKPEPERILRPVKLPVQSEHPARDSQPARLSLDEFIHAKRCLAHPSIEESLRPYRSASCAGRVTQSV</sequence>
<dbReference type="EnsemblProtists" id="EKX37510">
    <property type="protein sequence ID" value="EKX37510"/>
    <property type="gene ID" value="GUITHDRAFT_116319"/>
</dbReference>
<dbReference type="PaxDb" id="55529-EKX37510"/>
<evidence type="ECO:0000256" key="1">
    <source>
        <dbReference type="SAM" id="MobiDB-lite"/>
    </source>
</evidence>
<name>L1INW6_GUITC</name>
<evidence type="ECO:0000313" key="4">
    <source>
        <dbReference type="Proteomes" id="UP000011087"/>
    </source>
</evidence>
<keyword evidence="4" id="KW-1185">Reference proteome</keyword>
<evidence type="ECO:0000313" key="2">
    <source>
        <dbReference type="EMBL" id="EKX37510.1"/>
    </source>
</evidence>
<gene>
    <name evidence="2" type="ORF">GUITHDRAFT_116319</name>
</gene>
<reference evidence="2 4" key="1">
    <citation type="journal article" date="2012" name="Nature">
        <title>Algal genomes reveal evolutionary mosaicism and the fate of nucleomorphs.</title>
        <authorList>
            <consortium name="DOE Joint Genome Institute"/>
            <person name="Curtis B.A."/>
            <person name="Tanifuji G."/>
            <person name="Burki F."/>
            <person name="Gruber A."/>
            <person name="Irimia M."/>
            <person name="Maruyama S."/>
            <person name="Arias M.C."/>
            <person name="Ball S.G."/>
            <person name="Gile G.H."/>
            <person name="Hirakawa Y."/>
            <person name="Hopkins J.F."/>
            <person name="Kuo A."/>
            <person name="Rensing S.A."/>
            <person name="Schmutz J."/>
            <person name="Symeonidi A."/>
            <person name="Elias M."/>
            <person name="Eveleigh R.J."/>
            <person name="Herman E.K."/>
            <person name="Klute M.J."/>
            <person name="Nakayama T."/>
            <person name="Obornik M."/>
            <person name="Reyes-Prieto A."/>
            <person name="Armbrust E.V."/>
            <person name="Aves S.J."/>
            <person name="Beiko R.G."/>
            <person name="Coutinho P."/>
            <person name="Dacks J.B."/>
            <person name="Durnford D.G."/>
            <person name="Fast N.M."/>
            <person name="Green B.R."/>
            <person name="Grisdale C.J."/>
            <person name="Hempel F."/>
            <person name="Henrissat B."/>
            <person name="Hoppner M.P."/>
            <person name="Ishida K."/>
            <person name="Kim E."/>
            <person name="Koreny L."/>
            <person name="Kroth P.G."/>
            <person name="Liu Y."/>
            <person name="Malik S.B."/>
            <person name="Maier U.G."/>
            <person name="McRose D."/>
            <person name="Mock T."/>
            <person name="Neilson J.A."/>
            <person name="Onodera N.T."/>
            <person name="Poole A.M."/>
            <person name="Pritham E.J."/>
            <person name="Richards T.A."/>
            <person name="Rocap G."/>
            <person name="Roy S.W."/>
            <person name="Sarai C."/>
            <person name="Schaack S."/>
            <person name="Shirato S."/>
            <person name="Slamovits C.H."/>
            <person name="Spencer D.F."/>
            <person name="Suzuki S."/>
            <person name="Worden A.Z."/>
            <person name="Zauner S."/>
            <person name="Barry K."/>
            <person name="Bell C."/>
            <person name="Bharti A.K."/>
            <person name="Crow J.A."/>
            <person name="Grimwood J."/>
            <person name="Kramer R."/>
            <person name="Lindquist E."/>
            <person name="Lucas S."/>
            <person name="Salamov A."/>
            <person name="McFadden G.I."/>
            <person name="Lane C.E."/>
            <person name="Keeling P.J."/>
            <person name="Gray M.W."/>
            <person name="Grigoriev I.V."/>
            <person name="Archibald J.M."/>
        </authorList>
    </citation>
    <scope>NUCLEOTIDE SEQUENCE</scope>
    <source>
        <strain evidence="2 4">CCMP2712</strain>
    </source>
</reference>
<reference evidence="4" key="2">
    <citation type="submission" date="2012-11" db="EMBL/GenBank/DDBJ databases">
        <authorList>
            <person name="Kuo A."/>
            <person name="Curtis B.A."/>
            <person name="Tanifuji G."/>
            <person name="Burki F."/>
            <person name="Gruber A."/>
            <person name="Irimia M."/>
            <person name="Maruyama S."/>
            <person name="Arias M.C."/>
            <person name="Ball S.G."/>
            <person name="Gile G.H."/>
            <person name="Hirakawa Y."/>
            <person name="Hopkins J.F."/>
            <person name="Rensing S.A."/>
            <person name="Schmutz J."/>
            <person name="Symeonidi A."/>
            <person name="Elias M."/>
            <person name="Eveleigh R.J."/>
            <person name="Herman E.K."/>
            <person name="Klute M.J."/>
            <person name="Nakayama T."/>
            <person name="Obornik M."/>
            <person name="Reyes-Prieto A."/>
            <person name="Armbrust E.V."/>
            <person name="Aves S.J."/>
            <person name="Beiko R.G."/>
            <person name="Coutinho P."/>
            <person name="Dacks J.B."/>
            <person name="Durnford D.G."/>
            <person name="Fast N.M."/>
            <person name="Green B.R."/>
            <person name="Grisdale C."/>
            <person name="Hempe F."/>
            <person name="Henrissat B."/>
            <person name="Hoppner M.P."/>
            <person name="Ishida K.-I."/>
            <person name="Kim E."/>
            <person name="Koreny L."/>
            <person name="Kroth P.G."/>
            <person name="Liu Y."/>
            <person name="Malik S.-B."/>
            <person name="Maier U.G."/>
            <person name="McRose D."/>
            <person name="Mock T."/>
            <person name="Neilson J.A."/>
            <person name="Onodera N.T."/>
            <person name="Poole A.M."/>
            <person name="Pritham E.J."/>
            <person name="Richards T.A."/>
            <person name="Rocap G."/>
            <person name="Roy S.W."/>
            <person name="Sarai C."/>
            <person name="Schaack S."/>
            <person name="Shirato S."/>
            <person name="Slamovits C.H."/>
            <person name="Spencer D.F."/>
            <person name="Suzuki S."/>
            <person name="Worden A.Z."/>
            <person name="Zauner S."/>
            <person name="Barry K."/>
            <person name="Bell C."/>
            <person name="Bharti A.K."/>
            <person name="Crow J.A."/>
            <person name="Grimwood J."/>
            <person name="Kramer R."/>
            <person name="Lindquist E."/>
            <person name="Lucas S."/>
            <person name="Salamov A."/>
            <person name="McFadden G.I."/>
            <person name="Lane C.E."/>
            <person name="Keeling P.J."/>
            <person name="Gray M.W."/>
            <person name="Grigoriev I.V."/>
            <person name="Archibald J.M."/>
        </authorList>
    </citation>
    <scope>NUCLEOTIDE SEQUENCE</scope>
    <source>
        <strain evidence="4">CCMP2712</strain>
    </source>
</reference>
<accession>L1INW6</accession>
<evidence type="ECO:0000313" key="3">
    <source>
        <dbReference type="EnsemblProtists" id="EKX37510"/>
    </source>
</evidence>
<dbReference type="KEGG" id="gtt:GUITHDRAFT_116319"/>
<dbReference type="EMBL" id="JH993058">
    <property type="protein sequence ID" value="EKX37510.1"/>
    <property type="molecule type" value="Genomic_DNA"/>
</dbReference>
<dbReference type="GeneID" id="17294285"/>
<dbReference type="AlphaFoldDB" id="L1INW6"/>
<dbReference type="Proteomes" id="UP000011087">
    <property type="component" value="Unassembled WGS sequence"/>
</dbReference>
<feature type="region of interest" description="Disordered" evidence="1">
    <location>
        <begin position="1"/>
        <end position="30"/>
    </location>
</feature>
<feature type="compositionally biased region" description="Basic and acidic residues" evidence="1">
    <location>
        <begin position="18"/>
        <end position="28"/>
    </location>
</feature>
<dbReference type="HOGENOM" id="CLU_1921120_0_0_1"/>
<proteinExistence type="predicted"/>
<reference evidence="3" key="3">
    <citation type="submission" date="2016-03" db="UniProtKB">
        <authorList>
            <consortium name="EnsemblProtists"/>
        </authorList>
    </citation>
    <scope>IDENTIFICATION</scope>
</reference>